<evidence type="ECO:0000256" key="1">
    <source>
        <dbReference type="SAM" id="SignalP"/>
    </source>
</evidence>
<reference evidence="2 3" key="1">
    <citation type="submission" date="2023-07" db="EMBL/GenBank/DDBJ databases">
        <title>Sorghum-associated microbial communities from plants grown in Nebraska, USA.</title>
        <authorList>
            <person name="Schachtman D."/>
        </authorList>
    </citation>
    <scope>NUCLEOTIDE SEQUENCE [LARGE SCALE GENOMIC DNA]</scope>
    <source>
        <strain evidence="2 3">3262</strain>
    </source>
</reference>
<dbReference type="Proteomes" id="UP001247620">
    <property type="component" value="Unassembled WGS sequence"/>
</dbReference>
<comment type="caution">
    <text evidence="2">The sequence shown here is derived from an EMBL/GenBank/DDBJ whole genome shotgun (WGS) entry which is preliminary data.</text>
</comment>
<feature type="signal peptide" evidence="1">
    <location>
        <begin position="1"/>
        <end position="23"/>
    </location>
</feature>
<evidence type="ECO:0000313" key="2">
    <source>
        <dbReference type="EMBL" id="MDR6940500.1"/>
    </source>
</evidence>
<sequence length="125" mass="14043">MKTKKLLSGLFLLLMLFSCSDSNDPNPVNDVFIPNLSNQWASNRNSNFFFLAETEGVNKSNFTGNEQDQDGNVAQLTGNFENYNVQFTFDVSKVTYSGKFIKGSKPLRMELKGSDGKNLVITRQE</sequence>
<protein>
    <submittedName>
        <fullName evidence="2">Uncharacterized protein</fullName>
    </submittedName>
</protein>
<keyword evidence="3" id="KW-1185">Reference proteome</keyword>
<evidence type="ECO:0000313" key="3">
    <source>
        <dbReference type="Proteomes" id="UP001247620"/>
    </source>
</evidence>
<feature type="chain" id="PRO_5047218716" evidence="1">
    <location>
        <begin position="24"/>
        <end position="125"/>
    </location>
</feature>
<dbReference type="RefSeq" id="WP_310091212.1">
    <property type="nucleotide sequence ID" value="NZ_JAVDUU010000001.1"/>
</dbReference>
<gene>
    <name evidence="2" type="ORF">J2W55_000328</name>
</gene>
<keyword evidence="1" id="KW-0732">Signal</keyword>
<dbReference type="EMBL" id="JAVDUU010000001">
    <property type="protein sequence ID" value="MDR6940500.1"/>
    <property type="molecule type" value="Genomic_DNA"/>
</dbReference>
<accession>A0ABU1T6K3</accession>
<name>A0ABU1T6K3_9SPHI</name>
<proteinExistence type="predicted"/>
<dbReference type="PROSITE" id="PS51257">
    <property type="entry name" value="PROKAR_LIPOPROTEIN"/>
    <property type="match status" value="1"/>
</dbReference>
<organism evidence="2 3">
    <name type="scientific">Mucilaginibacter pocheonensis</name>
    <dbReference type="NCBI Taxonomy" id="398050"/>
    <lineage>
        <taxon>Bacteria</taxon>
        <taxon>Pseudomonadati</taxon>
        <taxon>Bacteroidota</taxon>
        <taxon>Sphingobacteriia</taxon>
        <taxon>Sphingobacteriales</taxon>
        <taxon>Sphingobacteriaceae</taxon>
        <taxon>Mucilaginibacter</taxon>
    </lineage>
</organism>